<dbReference type="Gene3D" id="1.10.238.20">
    <property type="entry name" value="Pheromone/general odorant binding protein domain"/>
    <property type="match status" value="1"/>
</dbReference>
<dbReference type="InterPro" id="IPR006170">
    <property type="entry name" value="PBP/GOBP"/>
</dbReference>
<comment type="caution">
    <text evidence="3">The sequence shown here is derived from an EMBL/GenBank/DDBJ whole genome shotgun (WGS) entry which is preliminary data.</text>
</comment>
<reference evidence="4" key="1">
    <citation type="submission" date="2023-01" db="EMBL/GenBank/DDBJ databases">
        <title>Key to firefly adult light organ development and bioluminescence: homeobox transcription factors regulate luciferase expression and transportation to peroxisome.</title>
        <authorList>
            <person name="Fu X."/>
        </authorList>
    </citation>
    <scope>NUCLEOTIDE SEQUENCE [LARGE SCALE GENOMIC DNA]</scope>
</reference>
<evidence type="ECO:0000313" key="3">
    <source>
        <dbReference type="EMBL" id="KAK4885845.1"/>
    </source>
</evidence>
<protein>
    <submittedName>
        <fullName evidence="3">Uncharacterized protein</fullName>
    </submittedName>
</protein>
<dbReference type="SUPFAM" id="SSF47565">
    <property type="entry name" value="Insect pheromone/odorant-binding proteins"/>
    <property type="match status" value="1"/>
</dbReference>
<evidence type="ECO:0000313" key="4">
    <source>
        <dbReference type="Proteomes" id="UP001353858"/>
    </source>
</evidence>
<evidence type="ECO:0000256" key="1">
    <source>
        <dbReference type="ARBA" id="ARBA00022729"/>
    </source>
</evidence>
<dbReference type="PANTHER" id="PTHR11857">
    <property type="entry name" value="ODORANT BINDING PROTEIN-RELATED"/>
    <property type="match status" value="1"/>
</dbReference>
<proteinExistence type="predicted"/>
<dbReference type="Pfam" id="PF01395">
    <property type="entry name" value="PBP_GOBP"/>
    <property type="match status" value="1"/>
</dbReference>
<name>A0AAN7QAW8_9COLE</name>
<dbReference type="GO" id="GO:0007608">
    <property type="term" value="P:sensory perception of smell"/>
    <property type="evidence" value="ECO:0007669"/>
    <property type="project" value="TreeGrafter"/>
</dbReference>
<dbReference type="AlphaFoldDB" id="A0AAN7QAW8"/>
<keyword evidence="1 2" id="KW-0732">Signal</keyword>
<dbReference type="SMART" id="SM00708">
    <property type="entry name" value="PhBP"/>
    <property type="match status" value="1"/>
</dbReference>
<organism evidence="3 4">
    <name type="scientific">Aquatica leii</name>
    <dbReference type="NCBI Taxonomy" id="1421715"/>
    <lineage>
        <taxon>Eukaryota</taxon>
        <taxon>Metazoa</taxon>
        <taxon>Ecdysozoa</taxon>
        <taxon>Arthropoda</taxon>
        <taxon>Hexapoda</taxon>
        <taxon>Insecta</taxon>
        <taxon>Pterygota</taxon>
        <taxon>Neoptera</taxon>
        <taxon>Endopterygota</taxon>
        <taxon>Coleoptera</taxon>
        <taxon>Polyphaga</taxon>
        <taxon>Elateriformia</taxon>
        <taxon>Elateroidea</taxon>
        <taxon>Lampyridae</taxon>
        <taxon>Luciolinae</taxon>
        <taxon>Aquatica</taxon>
    </lineage>
</organism>
<accession>A0AAN7QAW8</accession>
<dbReference type="EMBL" id="JARPUR010000001">
    <property type="protein sequence ID" value="KAK4885845.1"/>
    <property type="molecule type" value="Genomic_DNA"/>
</dbReference>
<dbReference type="InterPro" id="IPR036728">
    <property type="entry name" value="PBP_GOBP_sf"/>
</dbReference>
<dbReference type="CDD" id="cd23992">
    <property type="entry name" value="PBP_GOBP"/>
    <property type="match status" value="1"/>
</dbReference>
<feature type="chain" id="PRO_5042851255" evidence="2">
    <location>
        <begin position="17"/>
        <end position="133"/>
    </location>
</feature>
<gene>
    <name evidence="3" type="ORF">RN001_002116</name>
</gene>
<dbReference type="GO" id="GO:0005615">
    <property type="term" value="C:extracellular space"/>
    <property type="evidence" value="ECO:0007669"/>
    <property type="project" value="TreeGrafter"/>
</dbReference>
<keyword evidence="4" id="KW-1185">Reference proteome</keyword>
<evidence type="ECO:0000256" key="2">
    <source>
        <dbReference type="SAM" id="SignalP"/>
    </source>
</evidence>
<dbReference type="Proteomes" id="UP001353858">
    <property type="component" value="Unassembled WGS sequence"/>
</dbReference>
<feature type="signal peptide" evidence="2">
    <location>
        <begin position="1"/>
        <end position="16"/>
    </location>
</feature>
<dbReference type="GO" id="GO:0005549">
    <property type="term" value="F:odorant binding"/>
    <property type="evidence" value="ECO:0007669"/>
    <property type="project" value="InterPro"/>
</dbReference>
<sequence>MQILFIFLTCVISVSYQISMKETHPDFYEKVEKHIEDCTRESGANKDDVEKLLDKGEFLDKEELKCFLGCIFEKTGVLNTKGEIQESGFKSSFSIDADSKKIDKIMNNCLKIQSENSCDAAYKLVKCCEENVE</sequence>